<name>A0A508TBV6_9BRAD</name>
<reference evidence="3" key="1">
    <citation type="submission" date="2019-02" db="EMBL/GenBank/DDBJ databases">
        <authorList>
            <person name="Pothier F.J."/>
        </authorList>
    </citation>
    <scope>NUCLEOTIDE SEQUENCE</scope>
    <source>
        <strain evidence="3">CI-1B</strain>
    </source>
</reference>
<dbReference type="EC" id="4.2.1.155" evidence="3"/>
<organism evidence="3 4">
    <name type="scientific">Bradyrhizobium ivorense</name>
    <dbReference type="NCBI Taxonomy" id="2511166"/>
    <lineage>
        <taxon>Bacteria</taxon>
        <taxon>Pseudomonadati</taxon>
        <taxon>Pseudomonadota</taxon>
        <taxon>Alphaproteobacteria</taxon>
        <taxon>Hyphomicrobiales</taxon>
        <taxon>Nitrobacteraceae</taxon>
        <taxon>Bradyrhizobium</taxon>
    </lineage>
</organism>
<dbReference type="GO" id="GO:0016829">
    <property type="term" value="F:lyase activity"/>
    <property type="evidence" value="ECO:0007669"/>
    <property type="project" value="UniProtKB-KW"/>
</dbReference>
<dbReference type="AlphaFoldDB" id="A0A508TBV6"/>
<dbReference type="InterPro" id="IPR001753">
    <property type="entry name" value="Enoyl-CoA_hydra/iso"/>
</dbReference>
<evidence type="ECO:0000256" key="2">
    <source>
        <dbReference type="ARBA" id="ARBA00023239"/>
    </source>
</evidence>
<dbReference type="SUPFAM" id="SSF52096">
    <property type="entry name" value="ClpP/crotonase"/>
    <property type="match status" value="1"/>
</dbReference>
<dbReference type="EMBL" id="CAADFC020000016">
    <property type="protein sequence ID" value="VIO72952.1"/>
    <property type="molecule type" value="Genomic_DNA"/>
</dbReference>
<dbReference type="CDD" id="cd06558">
    <property type="entry name" value="crotonase-like"/>
    <property type="match status" value="1"/>
</dbReference>
<accession>A0A508TBV6</accession>
<comment type="similarity">
    <text evidence="1">Belongs to the enoyl-CoA hydratase/isomerase family.</text>
</comment>
<dbReference type="NCBIfam" id="NF006013">
    <property type="entry name" value="PRK08150.1"/>
    <property type="match status" value="1"/>
</dbReference>
<dbReference type="GO" id="GO:0006635">
    <property type="term" value="P:fatty acid beta-oxidation"/>
    <property type="evidence" value="ECO:0007669"/>
    <property type="project" value="TreeGrafter"/>
</dbReference>
<evidence type="ECO:0000313" key="3">
    <source>
        <dbReference type="EMBL" id="VIO72952.1"/>
    </source>
</evidence>
<evidence type="ECO:0000313" key="4">
    <source>
        <dbReference type="Proteomes" id="UP000328092"/>
    </source>
</evidence>
<dbReference type="InterPro" id="IPR014748">
    <property type="entry name" value="Enoyl-CoA_hydra_C"/>
</dbReference>
<dbReference type="Gene3D" id="3.90.226.10">
    <property type="entry name" value="2-enoyl-CoA Hydratase, Chain A, domain 1"/>
    <property type="match status" value="1"/>
</dbReference>
<keyword evidence="4" id="KW-1185">Reference proteome</keyword>
<dbReference type="Gene3D" id="1.10.12.10">
    <property type="entry name" value="Lyase 2-enoyl-coa Hydratase, Chain A, domain 2"/>
    <property type="match status" value="1"/>
</dbReference>
<comment type="caution">
    <text evidence="3">The sequence shown here is derived from an EMBL/GenBank/DDBJ whole genome shotgun (WGS) entry which is preliminary data.</text>
</comment>
<dbReference type="PANTHER" id="PTHR11941:SF54">
    <property type="entry name" value="ENOYL-COA HYDRATASE, MITOCHONDRIAL"/>
    <property type="match status" value="1"/>
</dbReference>
<evidence type="ECO:0000256" key="1">
    <source>
        <dbReference type="ARBA" id="ARBA00005254"/>
    </source>
</evidence>
<sequence length="281" mass="29750">MTFALNDSSPINLAATDMGSGDFSDRLAVSQRGPVTLVQLSRPAKRNAIDAKMMDAIRSVFSHLPQGTRAVVLHGAGEHFCAGADLGDVAGRDGADAIAFSRSMHETLDRIEYGSVPVIAALHGGVIGGGLELAASAHIRVAERNTYFALPEGIRGIFVGGGGAVRIPRLIGSSRTIDMMLTGRRYSAEQHEIGFSQYVADNGTGLATAIELAEKIAANAPMTNFAVVQALPRIARADSETGLLMESLMVTLAVGDREAKTRIRDFLEKRASKVLHNPVAE</sequence>
<dbReference type="Proteomes" id="UP000328092">
    <property type="component" value="Unassembled WGS sequence"/>
</dbReference>
<dbReference type="PANTHER" id="PTHR11941">
    <property type="entry name" value="ENOYL-COA HYDRATASE-RELATED"/>
    <property type="match status" value="1"/>
</dbReference>
<proteinExistence type="inferred from homology"/>
<dbReference type="InterPro" id="IPR029045">
    <property type="entry name" value="ClpP/crotonase-like_dom_sf"/>
</dbReference>
<gene>
    <name evidence="3" type="primary">dmdD_1</name>
    <name evidence="3" type="ORF">CI1B_46010</name>
</gene>
<keyword evidence="2 3" id="KW-0456">Lyase</keyword>
<dbReference type="Pfam" id="PF00378">
    <property type="entry name" value="ECH_1"/>
    <property type="match status" value="1"/>
</dbReference>
<protein>
    <submittedName>
        <fullName evidence="3">Methylthioacryloyl-CoA hydratase</fullName>
        <ecNumber evidence="3">4.2.1.155</ecNumber>
    </submittedName>
</protein>